<name>A0A7D3QVW4_9VIRU</name>
<accession>A0A7D3QVW4</accession>
<dbReference type="EMBL" id="MT418680">
    <property type="protein sequence ID" value="QKF94684.1"/>
    <property type="molecule type" value="Genomic_DNA"/>
</dbReference>
<sequence length="106" mass="12369">MSEIQSNADRLQVCEDHINYYASLQAELDRQAKIKADTENFFWNKILEWTNITDITNDRADQEKLEVMVNDRVELTTLNNWKSQLEAKGYTVTLDGTMMITVQLTH</sequence>
<evidence type="ECO:0000313" key="2">
    <source>
        <dbReference type="Proteomes" id="UP001162001"/>
    </source>
</evidence>
<reference evidence="1 2" key="1">
    <citation type="submission" date="2020-04" db="EMBL/GenBank/DDBJ databases">
        <title>Advantages and limits of metagenomic assembly and binning of a giant virus.</title>
        <authorList>
            <person name="Schulz F."/>
            <person name="Andreani J."/>
            <person name="Francis R."/>
            <person name="Boudjemaa H."/>
            <person name="Bou Khalil J.Y."/>
            <person name="Lee J."/>
            <person name="La Scola B."/>
            <person name="Woyke T."/>
        </authorList>
    </citation>
    <scope>NUCLEOTIDE SEQUENCE [LARGE SCALE GENOMIC DNA]</scope>
    <source>
        <strain evidence="1 2">FV1/VV64</strain>
    </source>
</reference>
<evidence type="ECO:0000313" key="1">
    <source>
        <dbReference type="EMBL" id="QKF94684.1"/>
    </source>
</evidence>
<dbReference type="Proteomes" id="UP001162001">
    <property type="component" value="Segment"/>
</dbReference>
<protein>
    <submittedName>
        <fullName evidence="1">Uncharacterized protein</fullName>
    </submittedName>
</protein>
<gene>
    <name evidence="1" type="ORF">Fadolivirus_1_1226</name>
</gene>
<proteinExistence type="predicted"/>
<organism evidence="1 2">
    <name type="scientific">Fadolivirus FV1/VV64</name>
    <dbReference type="NCBI Taxonomy" id="3070911"/>
    <lineage>
        <taxon>Viruses</taxon>
        <taxon>Varidnaviria</taxon>
        <taxon>Bamfordvirae</taxon>
        <taxon>Nucleocytoviricota</taxon>
        <taxon>Megaviricetes</taxon>
        <taxon>Imitervirales</taxon>
        <taxon>Mimiviridae</taxon>
        <taxon>Klosneuvirinae</taxon>
        <taxon>Fadolivirus</taxon>
        <taxon>Fadolivirus algeromassiliense</taxon>
    </lineage>
</organism>
<keyword evidence="2" id="KW-1185">Reference proteome</keyword>